<dbReference type="InterPro" id="IPR011877">
    <property type="entry name" value="Ribokinase"/>
</dbReference>
<feature type="binding site" evidence="12">
    <location>
        <begin position="38"/>
        <end position="42"/>
    </location>
    <ligand>
        <name>substrate</name>
    </ligand>
</feature>
<evidence type="ECO:0000256" key="6">
    <source>
        <dbReference type="ARBA" id="ARBA00022741"/>
    </source>
</evidence>
<keyword evidence="5 12" id="KW-0479">Metal-binding</keyword>
<evidence type="ECO:0000256" key="1">
    <source>
        <dbReference type="ARBA" id="ARBA00005380"/>
    </source>
</evidence>
<dbReference type="GO" id="GO:2001059">
    <property type="term" value="P:D-tagatose 6-phosphate catabolic process"/>
    <property type="evidence" value="ECO:0007669"/>
    <property type="project" value="UniProtKB-UniPathway"/>
</dbReference>
<comment type="subcellular location">
    <subcellularLocation>
        <location evidence="12">Cytoplasm</location>
    </subcellularLocation>
</comment>
<comment type="pathway">
    <text evidence="12">Carbohydrate metabolism; D-ribose degradation; D-ribose 5-phosphate from beta-D-ribopyranose: step 2/2.</text>
</comment>
<dbReference type="GO" id="GO:0005524">
    <property type="term" value="F:ATP binding"/>
    <property type="evidence" value="ECO:0007669"/>
    <property type="project" value="UniProtKB-UniRule"/>
</dbReference>
<keyword evidence="10 12" id="KW-0630">Potassium</keyword>
<dbReference type="GO" id="GO:0019303">
    <property type="term" value="P:D-ribose catabolic process"/>
    <property type="evidence" value="ECO:0007669"/>
    <property type="project" value="UniProtKB-UniRule"/>
</dbReference>
<comment type="cofactor">
    <cofactor evidence="12">
        <name>Mg(2+)</name>
        <dbReference type="ChEBI" id="CHEBI:18420"/>
    </cofactor>
    <text evidence="12">Requires a divalent cation, most likely magnesium in vivo, as an electrophilic catalyst to aid phosphoryl group transfer. It is the chelate of the metal and the nucleotide that is the actual substrate.</text>
</comment>
<feature type="binding site" evidence="12">
    <location>
        <position position="286"/>
    </location>
    <ligand>
        <name>K(+)</name>
        <dbReference type="ChEBI" id="CHEBI:29103"/>
    </ligand>
</feature>
<feature type="binding site" evidence="12">
    <location>
        <begin position="219"/>
        <end position="224"/>
    </location>
    <ligand>
        <name>ATP</name>
        <dbReference type="ChEBI" id="CHEBI:30616"/>
    </ligand>
</feature>
<dbReference type="InterPro" id="IPR017583">
    <property type="entry name" value="Tagatose/fructose_Pkinase"/>
</dbReference>
<keyword evidence="12" id="KW-0963">Cytoplasm</keyword>
<dbReference type="Gene3D" id="3.40.1190.20">
    <property type="match status" value="1"/>
</dbReference>
<name>A0A226BXV1_9FIRM</name>
<feature type="binding site" evidence="12">
    <location>
        <position position="281"/>
    </location>
    <ligand>
        <name>K(+)</name>
        <dbReference type="ChEBI" id="CHEBI:29103"/>
    </ligand>
</feature>
<feature type="binding site" evidence="12">
    <location>
        <position position="290"/>
    </location>
    <ligand>
        <name>K(+)</name>
        <dbReference type="ChEBI" id="CHEBI:29103"/>
    </ligand>
</feature>
<sequence>MKLSVLGSLNMDFVYYVSRLPKEGETLLAEDNAKFPGGKGANQAVAAARLGSDVKMIGAVGDDDLGDSLLESLQKESIDISGVKQMTDINTGNAFITVDSKGNNTILVYSGANSKVDLKWVDNFKKDIRESDFLLTQLETPLDIVTKGIELAFDVGTKVVLNPAPGLTLPNELLEKVYLLTPNQTELSIISGREIKTDDDLITASRSLIDLGVQNVVVTLGSKGALHIDKTSYTFIESFNVNAIDTTAAGDSFTAGLTFGIWRGKSIKEALQYASAVSALTVIKEGAQSSLPTANQVEMYLEKGEI</sequence>
<dbReference type="GO" id="GO:0005829">
    <property type="term" value="C:cytosol"/>
    <property type="evidence" value="ECO:0007669"/>
    <property type="project" value="TreeGrafter"/>
</dbReference>
<feature type="active site" description="Proton acceptor" evidence="12">
    <location>
        <position position="251"/>
    </location>
</feature>
<feature type="binding site" evidence="12">
    <location>
        <position position="251"/>
    </location>
    <ligand>
        <name>substrate</name>
    </ligand>
</feature>
<evidence type="ECO:0000256" key="7">
    <source>
        <dbReference type="ARBA" id="ARBA00022777"/>
    </source>
</evidence>
<feature type="domain" description="Carbohydrate kinase PfkB" evidence="14">
    <location>
        <begin position="2"/>
        <end position="293"/>
    </location>
</feature>
<dbReference type="InterPro" id="IPR011611">
    <property type="entry name" value="PfkB_dom"/>
</dbReference>
<dbReference type="UniPathway" id="UPA00704">
    <property type="reaction ID" value="UER00715"/>
</dbReference>
<dbReference type="UniPathway" id="UPA00916">
    <property type="reaction ID" value="UER00889"/>
</dbReference>
<evidence type="ECO:0000256" key="5">
    <source>
        <dbReference type="ARBA" id="ARBA00022723"/>
    </source>
</evidence>
<keyword evidence="7 12" id="KW-0418">Kinase</keyword>
<organism evidence="15 16">
    <name type="scientific">Natranaerobius trueperi</name>
    <dbReference type="NCBI Taxonomy" id="759412"/>
    <lineage>
        <taxon>Bacteria</taxon>
        <taxon>Bacillati</taxon>
        <taxon>Bacillota</taxon>
        <taxon>Clostridia</taxon>
        <taxon>Natranaerobiales</taxon>
        <taxon>Natranaerobiaceae</taxon>
        <taxon>Natranaerobius</taxon>
    </lineage>
</organism>
<dbReference type="EMBL" id="NIQC01000029">
    <property type="protein sequence ID" value="OWZ83029.1"/>
    <property type="molecule type" value="Genomic_DNA"/>
</dbReference>
<dbReference type="InterPro" id="IPR029056">
    <property type="entry name" value="Ribokinase-like"/>
</dbReference>
<dbReference type="PIRSF" id="PIRSF000535">
    <property type="entry name" value="1PFK/6PFK/LacC"/>
    <property type="match status" value="1"/>
</dbReference>
<comment type="similarity">
    <text evidence="1">Belongs to the carbohydrate kinase pfkB family.</text>
</comment>
<evidence type="ECO:0000259" key="14">
    <source>
        <dbReference type="Pfam" id="PF00294"/>
    </source>
</evidence>
<comment type="similarity">
    <text evidence="12">Belongs to the carbohydrate kinase PfkB family. Ribokinase subfamily.</text>
</comment>
<evidence type="ECO:0000256" key="8">
    <source>
        <dbReference type="ARBA" id="ARBA00022840"/>
    </source>
</evidence>
<comment type="similarity">
    <text evidence="13">Belongs to the carbohydrate kinase PfkB family. LacC subfamily.</text>
</comment>
<dbReference type="SUPFAM" id="SSF53613">
    <property type="entry name" value="Ribokinase-like"/>
    <property type="match status" value="1"/>
</dbReference>
<evidence type="ECO:0000256" key="12">
    <source>
        <dbReference type="HAMAP-Rule" id="MF_01987"/>
    </source>
</evidence>
<comment type="catalytic activity">
    <reaction evidence="12">
        <text>D-ribose + ATP = D-ribose 5-phosphate + ADP + H(+)</text>
        <dbReference type="Rhea" id="RHEA:13697"/>
        <dbReference type="ChEBI" id="CHEBI:15378"/>
        <dbReference type="ChEBI" id="CHEBI:30616"/>
        <dbReference type="ChEBI" id="CHEBI:47013"/>
        <dbReference type="ChEBI" id="CHEBI:78346"/>
        <dbReference type="ChEBI" id="CHEBI:456216"/>
        <dbReference type="EC" id="2.7.1.15"/>
    </reaction>
</comment>
<keyword evidence="16" id="KW-1185">Reference proteome</keyword>
<reference evidence="15 16" key="1">
    <citation type="submission" date="2017-06" db="EMBL/GenBank/DDBJ databases">
        <title>Draft Genome Sequence of Natranaerobius trueperi halophilic, alkalithermophilic bacteria from soda lakes.</title>
        <authorList>
            <person name="Zhao B."/>
        </authorList>
    </citation>
    <scope>NUCLEOTIDE SEQUENCE [LARGE SCALE GENOMIC DNA]</scope>
    <source>
        <strain evidence="15 16">DSM 18760</strain>
    </source>
</reference>
<feature type="binding site" evidence="12">
    <location>
        <position position="139"/>
    </location>
    <ligand>
        <name>substrate</name>
    </ligand>
</feature>
<dbReference type="InterPro" id="IPR002173">
    <property type="entry name" value="Carboh/pur_kinase_PfkB_CS"/>
</dbReference>
<keyword evidence="8 12" id="KW-0067">ATP-binding</keyword>
<comment type="activity regulation">
    <text evidence="12">Activated by a monovalent cation that binds near, but not in, the active site. The most likely occupant of the site in vivo is potassium. Ion binding induces a conformational change that may alter substrate affinity.</text>
</comment>
<evidence type="ECO:0000256" key="9">
    <source>
        <dbReference type="ARBA" id="ARBA00022842"/>
    </source>
</evidence>
<evidence type="ECO:0000256" key="3">
    <source>
        <dbReference type="ARBA" id="ARBA00016943"/>
    </source>
</evidence>
<dbReference type="RefSeq" id="WP_089024258.1">
    <property type="nucleotide sequence ID" value="NZ_NIQC01000029.1"/>
</dbReference>
<dbReference type="CDD" id="cd01174">
    <property type="entry name" value="ribokinase"/>
    <property type="match status" value="1"/>
</dbReference>
<keyword evidence="11 12" id="KW-0119">Carbohydrate metabolism</keyword>
<evidence type="ECO:0000313" key="16">
    <source>
        <dbReference type="Proteomes" id="UP000214588"/>
    </source>
</evidence>
<evidence type="ECO:0000256" key="2">
    <source>
        <dbReference type="ARBA" id="ARBA00012035"/>
    </source>
</evidence>
<dbReference type="PROSITE" id="PS00584">
    <property type="entry name" value="PFKB_KINASES_2"/>
    <property type="match status" value="1"/>
</dbReference>
<dbReference type="AlphaFoldDB" id="A0A226BXV1"/>
<accession>A0A226BXV1</accession>
<gene>
    <name evidence="12 15" type="primary">rbsK</name>
    <name evidence="15" type="ORF">CDO51_10725</name>
</gene>
<feature type="binding site" evidence="12">
    <location>
        <position position="183"/>
    </location>
    <ligand>
        <name>ATP</name>
        <dbReference type="ChEBI" id="CHEBI:30616"/>
    </ligand>
</feature>
<dbReference type="HAMAP" id="MF_01987">
    <property type="entry name" value="Ribokinase"/>
    <property type="match status" value="1"/>
</dbReference>
<dbReference type="Pfam" id="PF00294">
    <property type="entry name" value="PfkB"/>
    <property type="match status" value="1"/>
</dbReference>
<comment type="caution">
    <text evidence="12">Lacks conserved residue(s) required for the propagation of feature annotation.</text>
</comment>
<comment type="function">
    <text evidence="12">Catalyzes the phosphorylation of ribose at O-5 in a reaction requiring ATP and magnesium. The resulting D-ribose-5-phosphate can then be used either for sythesis of nucleotides, histidine, and tryptophan, or as a component of the pentose phosphate pathway.</text>
</comment>
<dbReference type="EC" id="2.7.1.15" evidence="2 12"/>
<feature type="binding site" evidence="12">
    <location>
        <begin position="250"/>
        <end position="251"/>
    </location>
    <ligand>
        <name>ATP</name>
        <dbReference type="ChEBI" id="CHEBI:30616"/>
    </ligand>
</feature>
<keyword evidence="4 12" id="KW-0808">Transferase</keyword>
<proteinExistence type="inferred from homology"/>
<feature type="binding site" evidence="12">
    <location>
        <position position="284"/>
    </location>
    <ligand>
        <name>K(+)</name>
        <dbReference type="ChEBI" id="CHEBI:29103"/>
    </ligand>
</feature>
<dbReference type="GO" id="GO:0046872">
    <property type="term" value="F:metal ion binding"/>
    <property type="evidence" value="ECO:0007669"/>
    <property type="project" value="UniProtKB-KW"/>
</dbReference>
<dbReference type="Proteomes" id="UP000214588">
    <property type="component" value="Unassembled WGS sequence"/>
</dbReference>
<dbReference type="GO" id="GO:0004747">
    <property type="term" value="F:ribokinase activity"/>
    <property type="evidence" value="ECO:0007669"/>
    <property type="project" value="UniProtKB-UniRule"/>
</dbReference>
<dbReference type="PANTHER" id="PTHR10584">
    <property type="entry name" value="SUGAR KINASE"/>
    <property type="match status" value="1"/>
</dbReference>
<evidence type="ECO:0000256" key="11">
    <source>
        <dbReference type="ARBA" id="ARBA00023277"/>
    </source>
</evidence>
<keyword evidence="13" id="KW-0423">Lactose metabolism</keyword>
<dbReference type="GO" id="GO:0005988">
    <property type="term" value="P:lactose metabolic process"/>
    <property type="evidence" value="ECO:0007669"/>
    <property type="project" value="UniProtKB-KW"/>
</dbReference>
<keyword evidence="9 12" id="KW-0460">Magnesium</keyword>
<comment type="caution">
    <text evidence="15">The sequence shown here is derived from an EMBL/GenBank/DDBJ whole genome shotgun (WGS) entry which is preliminary data.</text>
</comment>
<dbReference type="GO" id="GO:0009024">
    <property type="term" value="F:tagatose-6-phosphate kinase activity"/>
    <property type="evidence" value="ECO:0007669"/>
    <property type="project" value="UniProtKB-EC"/>
</dbReference>
<evidence type="ECO:0000256" key="4">
    <source>
        <dbReference type="ARBA" id="ARBA00022679"/>
    </source>
</evidence>
<dbReference type="PANTHER" id="PTHR10584:SF166">
    <property type="entry name" value="RIBOKINASE"/>
    <property type="match status" value="1"/>
</dbReference>
<evidence type="ECO:0000256" key="10">
    <source>
        <dbReference type="ARBA" id="ARBA00022958"/>
    </source>
</evidence>
<comment type="catalytic activity">
    <reaction evidence="13">
        <text>D-tagatofuranose 6-phosphate + ATP = D-tagatofuranose 1,6-bisphosphate + ADP + H(+)</text>
        <dbReference type="Rhea" id="RHEA:12420"/>
        <dbReference type="ChEBI" id="CHEBI:15378"/>
        <dbReference type="ChEBI" id="CHEBI:30616"/>
        <dbReference type="ChEBI" id="CHEBI:58694"/>
        <dbReference type="ChEBI" id="CHEBI:58695"/>
        <dbReference type="ChEBI" id="CHEBI:456216"/>
        <dbReference type="EC" id="2.7.1.144"/>
    </reaction>
</comment>
<keyword evidence="6 12" id="KW-0547">Nucleotide-binding</keyword>
<dbReference type="OrthoDB" id="9775849at2"/>
<feature type="binding site" evidence="12">
    <location>
        <position position="245"/>
    </location>
    <ligand>
        <name>K(+)</name>
        <dbReference type="ChEBI" id="CHEBI:29103"/>
    </ligand>
</feature>
<feature type="binding site" evidence="12">
    <location>
        <position position="247"/>
    </location>
    <ligand>
        <name>K(+)</name>
        <dbReference type="ChEBI" id="CHEBI:29103"/>
    </ligand>
</feature>
<comment type="pathway">
    <text evidence="13">Carbohydrate metabolism; D-tagatose 6-phosphate degradation; D-glyceraldehyde 3-phosphate and glycerone phosphate from D-tagatose 6-phosphate: step 1/2.</text>
</comment>
<evidence type="ECO:0000313" key="15">
    <source>
        <dbReference type="EMBL" id="OWZ83029.1"/>
    </source>
</evidence>
<evidence type="ECO:0000256" key="13">
    <source>
        <dbReference type="PIRNR" id="PIRNR000535"/>
    </source>
</evidence>
<protein>
    <recommendedName>
        <fullName evidence="3 12">Ribokinase</fullName>
        <shortName evidence="12">RK</shortName>
        <ecNumber evidence="2 12">2.7.1.15</ecNumber>
    </recommendedName>
</protein>
<feature type="binding site" evidence="12">
    <location>
        <begin position="10"/>
        <end position="12"/>
    </location>
    <ligand>
        <name>substrate</name>
    </ligand>
</feature>
<dbReference type="NCBIfam" id="TIGR02152">
    <property type="entry name" value="D_ribokin_bact"/>
    <property type="match status" value="1"/>
</dbReference>
<dbReference type="InterPro" id="IPR002139">
    <property type="entry name" value="Ribo/fructo_kinase"/>
</dbReference>
<comment type="subunit">
    <text evidence="12">Homodimer.</text>
</comment>
<dbReference type="PRINTS" id="PR00990">
    <property type="entry name" value="RIBOKINASE"/>
</dbReference>